<feature type="region of interest" description="Disordered" evidence="1">
    <location>
        <begin position="1"/>
        <end position="65"/>
    </location>
</feature>
<reference evidence="2 3" key="1">
    <citation type="journal article" date="2014" name="Agronomy (Basel)">
        <title>A Draft Genome Sequence for Ensete ventricosum, the Drought-Tolerant Tree Against Hunger.</title>
        <authorList>
            <person name="Harrison J."/>
            <person name="Moore K.A."/>
            <person name="Paszkiewicz K."/>
            <person name="Jones T."/>
            <person name="Grant M."/>
            <person name="Ambacheew D."/>
            <person name="Muzemil S."/>
            <person name="Studholme D.J."/>
        </authorList>
    </citation>
    <scope>NUCLEOTIDE SEQUENCE [LARGE SCALE GENOMIC DNA]</scope>
</reference>
<feature type="compositionally biased region" description="Basic and acidic residues" evidence="1">
    <location>
        <begin position="40"/>
        <end position="49"/>
    </location>
</feature>
<dbReference type="EMBL" id="AMZH03003378">
    <property type="protein sequence ID" value="RRT72525.1"/>
    <property type="molecule type" value="Genomic_DNA"/>
</dbReference>
<name>A0A427A8H5_ENSVE</name>
<dbReference type="Proteomes" id="UP000287651">
    <property type="component" value="Unassembled WGS sequence"/>
</dbReference>
<gene>
    <name evidence="2" type="ORF">B296_00015634</name>
</gene>
<protein>
    <submittedName>
        <fullName evidence="2">Uncharacterized protein</fullName>
    </submittedName>
</protein>
<feature type="compositionally biased region" description="Polar residues" evidence="1">
    <location>
        <begin position="22"/>
        <end position="34"/>
    </location>
</feature>
<evidence type="ECO:0000256" key="1">
    <source>
        <dbReference type="SAM" id="MobiDB-lite"/>
    </source>
</evidence>
<organism evidence="2 3">
    <name type="scientific">Ensete ventricosum</name>
    <name type="common">Abyssinian banana</name>
    <name type="synonym">Musa ensete</name>
    <dbReference type="NCBI Taxonomy" id="4639"/>
    <lineage>
        <taxon>Eukaryota</taxon>
        <taxon>Viridiplantae</taxon>
        <taxon>Streptophyta</taxon>
        <taxon>Embryophyta</taxon>
        <taxon>Tracheophyta</taxon>
        <taxon>Spermatophyta</taxon>
        <taxon>Magnoliopsida</taxon>
        <taxon>Liliopsida</taxon>
        <taxon>Zingiberales</taxon>
        <taxon>Musaceae</taxon>
        <taxon>Ensete</taxon>
    </lineage>
</organism>
<proteinExistence type="predicted"/>
<evidence type="ECO:0000313" key="3">
    <source>
        <dbReference type="Proteomes" id="UP000287651"/>
    </source>
</evidence>
<evidence type="ECO:0000313" key="2">
    <source>
        <dbReference type="EMBL" id="RRT72525.1"/>
    </source>
</evidence>
<accession>A0A427A8H5</accession>
<comment type="caution">
    <text evidence="2">The sequence shown here is derived from an EMBL/GenBank/DDBJ whole genome shotgun (WGS) entry which is preliminary data.</text>
</comment>
<sequence>MVSSKARSRKKSKMRRKLSFSTPMVRNVEQNPHANANAKRSIDARRDQKSNASRGGGRNQGFRRSWRVLRCGLHGSAIVGREPPGFESVLGTDLRET</sequence>
<feature type="compositionally biased region" description="Basic residues" evidence="1">
    <location>
        <begin position="1"/>
        <end position="18"/>
    </location>
</feature>
<dbReference type="AlphaFoldDB" id="A0A427A8H5"/>